<keyword evidence="6" id="KW-0378">Hydrolase</keyword>
<comment type="catalytic activity">
    <reaction evidence="9">
        <text>O-phospho-L-serine + H2O = L-serine + phosphate</text>
        <dbReference type="Rhea" id="RHEA:21208"/>
        <dbReference type="ChEBI" id="CHEBI:15377"/>
        <dbReference type="ChEBI" id="CHEBI:33384"/>
        <dbReference type="ChEBI" id="CHEBI:43474"/>
        <dbReference type="ChEBI" id="CHEBI:57524"/>
        <dbReference type="EC" id="3.1.3.3"/>
    </reaction>
</comment>
<dbReference type="EC" id="3.1.3.3" evidence="3"/>
<name>H5SRS0_ACEAU</name>
<dbReference type="PANTHER" id="PTHR43344">
    <property type="entry name" value="PHOSPHOSERINE PHOSPHATASE"/>
    <property type="match status" value="1"/>
</dbReference>
<evidence type="ECO:0000256" key="1">
    <source>
        <dbReference type="ARBA" id="ARBA00001946"/>
    </source>
</evidence>
<sequence length="326" mass="36304">MARVQFVSDLEGPLTLNDNAFEITAHFLPNGAHFFAIVSRYDDVLADIVKRPGYQAGNTLTLIVPFLKAFGLRDCDLREFSRTNIKLVPGAREAVPRIFAQMPMFIISTSYEPYVHAVCEVLEFPRENAYCTKISLDSYAMTERERQELISLYDQIVQRPSIEIPSGAHTLSELAAQDRQTVELLDTIFWEQIIQMEIGRVLRDVQPIGGPEKAHALREIVQRTEISLAQTIYVGDSITDVEALELVRREGGLAIAFNGNGYALRAAEFGCISPSALVLAEIAEGFAQGGREHVLALLTAHIDKAFIARSEQMRRRLRGQQIGGLG</sequence>
<evidence type="ECO:0000256" key="5">
    <source>
        <dbReference type="ARBA" id="ARBA00022723"/>
    </source>
</evidence>
<evidence type="ECO:0000256" key="2">
    <source>
        <dbReference type="ARBA" id="ARBA00005135"/>
    </source>
</evidence>
<dbReference type="EMBL" id="AP011802">
    <property type="protein sequence ID" value="BAL58856.1"/>
    <property type="molecule type" value="Genomic_DNA"/>
</dbReference>
<proteinExistence type="predicted"/>
<dbReference type="GO" id="GO:0005737">
    <property type="term" value="C:cytoplasm"/>
    <property type="evidence" value="ECO:0007669"/>
    <property type="project" value="TreeGrafter"/>
</dbReference>
<keyword evidence="5" id="KW-0479">Metal-binding</keyword>
<dbReference type="PANTHER" id="PTHR43344:SF2">
    <property type="entry name" value="PHOSPHOSERINE PHOSPHATASE"/>
    <property type="match status" value="1"/>
</dbReference>
<gene>
    <name evidence="11" type="ORF">HGMM_OP3C011</name>
</gene>
<dbReference type="GO" id="GO:0000287">
    <property type="term" value="F:magnesium ion binding"/>
    <property type="evidence" value="ECO:0007669"/>
    <property type="project" value="TreeGrafter"/>
</dbReference>
<evidence type="ECO:0000256" key="9">
    <source>
        <dbReference type="ARBA" id="ARBA00048138"/>
    </source>
</evidence>
<keyword evidence="4" id="KW-0028">Amino-acid biosynthesis</keyword>
<dbReference type="Gene3D" id="1.10.3870.10">
    <property type="entry name" value="AF1437-like domain superfamily"/>
    <property type="match status" value="1"/>
</dbReference>
<keyword evidence="8" id="KW-0718">Serine biosynthesis</keyword>
<evidence type="ECO:0000256" key="10">
    <source>
        <dbReference type="ARBA" id="ARBA00048523"/>
    </source>
</evidence>
<dbReference type="InterPro" id="IPR036412">
    <property type="entry name" value="HAD-like_sf"/>
</dbReference>
<comment type="catalytic activity">
    <reaction evidence="10">
        <text>O-phospho-D-serine + H2O = D-serine + phosphate</text>
        <dbReference type="Rhea" id="RHEA:24873"/>
        <dbReference type="ChEBI" id="CHEBI:15377"/>
        <dbReference type="ChEBI" id="CHEBI:35247"/>
        <dbReference type="ChEBI" id="CHEBI:43474"/>
        <dbReference type="ChEBI" id="CHEBI:58680"/>
        <dbReference type="EC" id="3.1.3.3"/>
    </reaction>
</comment>
<dbReference type="Gene3D" id="3.40.50.1000">
    <property type="entry name" value="HAD superfamily/HAD-like"/>
    <property type="match status" value="1"/>
</dbReference>
<dbReference type="GO" id="GO:0036424">
    <property type="term" value="F:L-phosphoserine phosphatase activity"/>
    <property type="evidence" value="ECO:0007669"/>
    <property type="project" value="TreeGrafter"/>
</dbReference>
<evidence type="ECO:0000256" key="6">
    <source>
        <dbReference type="ARBA" id="ARBA00022801"/>
    </source>
</evidence>
<protein>
    <recommendedName>
        <fullName evidence="3">phosphoserine phosphatase</fullName>
        <ecNumber evidence="3">3.1.3.3</ecNumber>
    </recommendedName>
</protein>
<evidence type="ECO:0000256" key="3">
    <source>
        <dbReference type="ARBA" id="ARBA00012640"/>
    </source>
</evidence>
<evidence type="ECO:0000256" key="7">
    <source>
        <dbReference type="ARBA" id="ARBA00022842"/>
    </source>
</evidence>
<comment type="cofactor">
    <cofactor evidence="1">
        <name>Mg(2+)</name>
        <dbReference type="ChEBI" id="CHEBI:18420"/>
    </cofactor>
</comment>
<accession>H5SRS0</accession>
<keyword evidence="7" id="KW-0460">Magnesium</keyword>
<organism evidence="11">
    <name type="scientific">Acetithermum autotrophicum</name>
    <dbReference type="NCBI Taxonomy" id="1446466"/>
    <lineage>
        <taxon>Bacteria</taxon>
        <taxon>Candidatus Bipolaricaulota</taxon>
        <taxon>Candidatus Acetithermum</taxon>
    </lineage>
</organism>
<evidence type="ECO:0000256" key="4">
    <source>
        <dbReference type="ARBA" id="ARBA00022605"/>
    </source>
</evidence>
<dbReference type="SUPFAM" id="SSF56784">
    <property type="entry name" value="HAD-like"/>
    <property type="match status" value="1"/>
</dbReference>
<evidence type="ECO:0000256" key="8">
    <source>
        <dbReference type="ARBA" id="ARBA00023299"/>
    </source>
</evidence>
<dbReference type="PIRSF" id="PIRSF019370">
    <property type="entry name" value="EhaR"/>
    <property type="match status" value="1"/>
</dbReference>
<dbReference type="InterPro" id="IPR023214">
    <property type="entry name" value="HAD_sf"/>
</dbReference>
<reference evidence="11" key="1">
    <citation type="journal article" date="2005" name="Environ. Microbiol.">
        <title>Genetic and functional properties of uncultivated thermophilic crenarchaeotes from a subsurface gold mine as revealed by analysis of genome fragments.</title>
        <authorList>
            <person name="Nunoura T."/>
            <person name="Hirayama H."/>
            <person name="Takami H."/>
            <person name="Oida H."/>
            <person name="Nishi S."/>
            <person name="Shimamura S."/>
            <person name="Suzuki Y."/>
            <person name="Inagaki F."/>
            <person name="Takai K."/>
            <person name="Nealson K.H."/>
            <person name="Horikoshi K."/>
        </authorList>
    </citation>
    <scope>NUCLEOTIDE SEQUENCE</scope>
</reference>
<dbReference type="InterPro" id="IPR050582">
    <property type="entry name" value="HAD-like_SerB"/>
</dbReference>
<comment type="pathway">
    <text evidence="2">Amino-acid biosynthesis; L-serine biosynthesis; L-serine from 3-phospho-D-glycerate: step 3/3.</text>
</comment>
<dbReference type="AlphaFoldDB" id="H5SRS0"/>
<dbReference type="GO" id="GO:0006564">
    <property type="term" value="P:L-serine biosynthetic process"/>
    <property type="evidence" value="ECO:0007669"/>
    <property type="project" value="UniProtKB-KW"/>
</dbReference>
<dbReference type="InterPro" id="IPR024196">
    <property type="entry name" value="NiFe_hyd_3_EhaR"/>
</dbReference>
<evidence type="ECO:0000313" key="11">
    <source>
        <dbReference type="EMBL" id="BAL58856.1"/>
    </source>
</evidence>
<reference evidence="11" key="2">
    <citation type="journal article" date="2012" name="PLoS ONE">
        <title>A Deeply Branching Thermophilic Bacterium with an Ancient Acetyl-CoA Pathway Dominates a Subsurface Ecosystem.</title>
        <authorList>
            <person name="Takami H."/>
            <person name="Noguchi H."/>
            <person name="Takaki Y."/>
            <person name="Uchiyama I."/>
            <person name="Toyoda A."/>
            <person name="Nishi S."/>
            <person name="Chee G.-J."/>
            <person name="Arai W."/>
            <person name="Nunoura T."/>
            <person name="Itoh T."/>
            <person name="Hattori M."/>
            <person name="Takai K."/>
        </authorList>
    </citation>
    <scope>NUCLEOTIDE SEQUENCE</scope>
</reference>